<feature type="region of interest" description="Disordered" evidence="1">
    <location>
        <begin position="269"/>
        <end position="323"/>
    </location>
</feature>
<feature type="compositionally biased region" description="Polar residues" evidence="1">
    <location>
        <begin position="363"/>
        <end position="375"/>
    </location>
</feature>
<keyword evidence="2" id="KW-1185">Reference proteome</keyword>
<name>A0A5S6QY17_TRIMR</name>
<accession>A0A5S6QY17</accession>
<dbReference type="AlphaFoldDB" id="A0A5S6QY17"/>
<feature type="region of interest" description="Disordered" evidence="1">
    <location>
        <begin position="398"/>
        <end position="460"/>
    </location>
</feature>
<evidence type="ECO:0000256" key="1">
    <source>
        <dbReference type="SAM" id="MobiDB-lite"/>
    </source>
</evidence>
<dbReference type="Proteomes" id="UP000046395">
    <property type="component" value="Unassembled WGS sequence"/>
</dbReference>
<reference evidence="3" key="1">
    <citation type="submission" date="2019-12" db="UniProtKB">
        <authorList>
            <consortium name="WormBaseParasite"/>
        </authorList>
    </citation>
    <scope>IDENTIFICATION</scope>
</reference>
<feature type="compositionally biased region" description="Low complexity" evidence="1">
    <location>
        <begin position="276"/>
        <end position="289"/>
    </location>
</feature>
<feature type="region of interest" description="Disordered" evidence="1">
    <location>
        <begin position="204"/>
        <end position="246"/>
    </location>
</feature>
<feature type="region of interest" description="Disordered" evidence="1">
    <location>
        <begin position="335"/>
        <end position="377"/>
    </location>
</feature>
<feature type="compositionally biased region" description="Low complexity" evidence="1">
    <location>
        <begin position="311"/>
        <end position="323"/>
    </location>
</feature>
<dbReference type="STRING" id="70415.A0A5S6QY17"/>
<sequence>MVLQQLLHARKQAAIEIERTNDVLGTAGVYEGWCFDGPNSLTEMFARRPCCAYKLFGGRPTDARYAQLPALAIEPFSLPTFPEKEPSCFRLEDEVHYFTRSKNPSQEQVALNAWARLRLNFPFLPLRLCCLLSADAGMTMTTLAAPRENLKYTKPWLYYKSGVEFLNDFWPMSPILADDRLLYGPGHVQRMLKRFAEIAEHSVDNRRGRSGNVSSSRRLRSANDVQCSKSSSPEKRRHSSCPTVNSDVVTAPCSVQQLKRKFEHLCASTGAHRESSTNNSASKANSRNISVDRTDKAHSPDQPTYRRRSSETTNATDSSSSSSCYLTDVFGDASYSTNESNASEGVASKYTERKSPKKAISGSKPSMTTTVQEPSPASGLAEMNALLEKFRQSRSRRESMELANGGDPVPTIVVASKSPDTTKRDLAKSTITNECRSPESPDGGATPVSNGQPSTLRPSTPVKCRQILADHHRYSEQDSRFHHVASTCPSSMTEVRQIAFVVASYLSQPGRDASTFHYECPVSESDSDCSSYGPEERDKHYDFDGAYVVPRKSSLISRRDVVKYKSNYVGFSDEPPVAYVYLEETEAEVAGLWQAGQDISIDLYFHIKEQMRQERSSVTDGDCTQ</sequence>
<feature type="compositionally biased region" description="Polar residues" evidence="1">
    <location>
        <begin position="447"/>
        <end position="458"/>
    </location>
</feature>
<evidence type="ECO:0000313" key="3">
    <source>
        <dbReference type="WBParaSite" id="TMUE_3000012281.1"/>
    </source>
</evidence>
<organism evidence="2 3">
    <name type="scientific">Trichuris muris</name>
    <name type="common">Mouse whipworm</name>
    <dbReference type="NCBI Taxonomy" id="70415"/>
    <lineage>
        <taxon>Eukaryota</taxon>
        <taxon>Metazoa</taxon>
        <taxon>Ecdysozoa</taxon>
        <taxon>Nematoda</taxon>
        <taxon>Enoplea</taxon>
        <taxon>Dorylaimia</taxon>
        <taxon>Trichinellida</taxon>
        <taxon>Trichuridae</taxon>
        <taxon>Trichuris</taxon>
    </lineage>
</organism>
<protein>
    <submittedName>
        <fullName evidence="3">Uncharacterized protein</fullName>
    </submittedName>
</protein>
<proteinExistence type="predicted"/>
<feature type="compositionally biased region" description="Basic and acidic residues" evidence="1">
    <location>
        <begin position="290"/>
        <end position="299"/>
    </location>
</feature>
<evidence type="ECO:0000313" key="2">
    <source>
        <dbReference type="Proteomes" id="UP000046395"/>
    </source>
</evidence>
<dbReference type="WBParaSite" id="TMUE_3000012281.1">
    <property type="protein sequence ID" value="TMUE_3000012281.1"/>
    <property type="gene ID" value="WBGene00290022"/>
</dbReference>